<evidence type="ECO:0000256" key="1">
    <source>
        <dbReference type="ARBA" id="ARBA00005820"/>
    </source>
</evidence>
<dbReference type="SMART" id="SM01043">
    <property type="entry name" value="BTAD"/>
    <property type="match status" value="1"/>
</dbReference>
<evidence type="ECO:0000256" key="2">
    <source>
        <dbReference type="ARBA" id="ARBA00022737"/>
    </source>
</evidence>
<dbReference type="Pfam" id="PF13424">
    <property type="entry name" value="TPR_12"/>
    <property type="match status" value="1"/>
</dbReference>
<keyword evidence="5 8" id="KW-0238">DNA-binding</keyword>
<dbReference type="SUPFAM" id="SSF46894">
    <property type="entry name" value="C-terminal effector domain of the bipartite response regulators"/>
    <property type="match status" value="1"/>
</dbReference>
<feature type="DNA-binding region" description="OmpR/PhoB-type" evidence="8">
    <location>
        <begin position="1"/>
        <end position="90"/>
    </location>
</feature>
<protein>
    <submittedName>
        <fullName evidence="11">DNA-binding SARP family transcriptional activator</fullName>
    </submittedName>
</protein>
<evidence type="ECO:0000313" key="12">
    <source>
        <dbReference type="Proteomes" id="UP000282084"/>
    </source>
</evidence>
<organism evidence="11 12">
    <name type="scientific">Saccharothrix australiensis</name>
    <dbReference type="NCBI Taxonomy" id="2072"/>
    <lineage>
        <taxon>Bacteria</taxon>
        <taxon>Bacillati</taxon>
        <taxon>Actinomycetota</taxon>
        <taxon>Actinomycetes</taxon>
        <taxon>Pseudonocardiales</taxon>
        <taxon>Pseudonocardiaceae</taxon>
        <taxon>Saccharothrix</taxon>
    </lineage>
</organism>
<dbReference type="InterPro" id="IPR027417">
    <property type="entry name" value="P-loop_NTPase"/>
</dbReference>
<dbReference type="PANTHER" id="PTHR35807:SF1">
    <property type="entry name" value="TRANSCRIPTIONAL REGULATOR REDD"/>
    <property type="match status" value="1"/>
</dbReference>
<keyword evidence="4" id="KW-0805">Transcription regulation</keyword>
<dbReference type="InterPro" id="IPR051677">
    <property type="entry name" value="AfsR-DnrI-RedD_regulator"/>
</dbReference>
<name>A0A495W7G3_9PSEU</name>
<evidence type="ECO:0000256" key="5">
    <source>
        <dbReference type="ARBA" id="ARBA00023125"/>
    </source>
</evidence>
<dbReference type="SMART" id="SM00028">
    <property type="entry name" value="TPR"/>
    <property type="match status" value="5"/>
</dbReference>
<dbReference type="GO" id="GO:0000160">
    <property type="term" value="P:phosphorelay signal transduction system"/>
    <property type="evidence" value="ECO:0007669"/>
    <property type="project" value="InterPro"/>
</dbReference>
<evidence type="ECO:0000256" key="6">
    <source>
        <dbReference type="ARBA" id="ARBA00023163"/>
    </source>
</evidence>
<dbReference type="Pfam" id="PF00486">
    <property type="entry name" value="Trans_reg_C"/>
    <property type="match status" value="1"/>
</dbReference>
<dbReference type="Pfam" id="PF03704">
    <property type="entry name" value="BTAD"/>
    <property type="match status" value="1"/>
</dbReference>
<keyword evidence="2" id="KW-0677">Repeat</keyword>
<comment type="similarity">
    <text evidence="1">Belongs to the AfsR/DnrI/RedD regulatory family.</text>
</comment>
<dbReference type="PANTHER" id="PTHR35807">
    <property type="entry name" value="TRANSCRIPTIONAL REGULATOR REDD-RELATED"/>
    <property type="match status" value="1"/>
</dbReference>
<dbReference type="InterPro" id="IPR005158">
    <property type="entry name" value="BTAD"/>
</dbReference>
<dbReference type="PROSITE" id="PS50293">
    <property type="entry name" value="TPR_REGION"/>
    <property type="match status" value="1"/>
</dbReference>
<proteinExistence type="inferred from homology"/>
<dbReference type="CDD" id="cd15831">
    <property type="entry name" value="BTAD"/>
    <property type="match status" value="1"/>
</dbReference>
<dbReference type="SUPFAM" id="SSF48452">
    <property type="entry name" value="TPR-like"/>
    <property type="match status" value="3"/>
</dbReference>
<dbReference type="Proteomes" id="UP000282084">
    <property type="component" value="Unassembled WGS sequence"/>
</dbReference>
<feature type="domain" description="OmpR/PhoB-type" evidence="10">
    <location>
        <begin position="1"/>
        <end position="90"/>
    </location>
</feature>
<dbReference type="GO" id="GO:0043531">
    <property type="term" value="F:ADP binding"/>
    <property type="evidence" value="ECO:0007669"/>
    <property type="project" value="InterPro"/>
</dbReference>
<feature type="repeat" description="TPR" evidence="7">
    <location>
        <begin position="722"/>
        <end position="755"/>
    </location>
</feature>
<dbReference type="EMBL" id="RBXO01000001">
    <property type="protein sequence ID" value="RKT55728.1"/>
    <property type="molecule type" value="Genomic_DNA"/>
</dbReference>
<dbReference type="SUPFAM" id="SSF52540">
    <property type="entry name" value="P-loop containing nucleoside triphosphate hydrolases"/>
    <property type="match status" value="1"/>
</dbReference>
<keyword evidence="3 7" id="KW-0802">TPR repeat</keyword>
<evidence type="ECO:0000256" key="3">
    <source>
        <dbReference type="ARBA" id="ARBA00022803"/>
    </source>
</evidence>
<feature type="region of interest" description="Disordered" evidence="9">
    <location>
        <begin position="239"/>
        <end position="276"/>
    </location>
</feature>
<evidence type="ECO:0000256" key="7">
    <source>
        <dbReference type="PROSITE-ProRule" id="PRU00339"/>
    </source>
</evidence>
<feature type="compositionally biased region" description="Low complexity" evidence="9">
    <location>
        <begin position="933"/>
        <end position="955"/>
    </location>
</feature>
<dbReference type="Gene3D" id="1.25.40.10">
    <property type="entry name" value="Tetratricopeptide repeat domain"/>
    <property type="match status" value="3"/>
</dbReference>
<evidence type="ECO:0000256" key="4">
    <source>
        <dbReference type="ARBA" id="ARBA00023015"/>
    </source>
</evidence>
<evidence type="ECO:0000256" key="8">
    <source>
        <dbReference type="PROSITE-ProRule" id="PRU01091"/>
    </source>
</evidence>
<dbReference type="InterPro" id="IPR016032">
    <property type="entry name" value="Sig_transdc_resp-reg_C-effctor"/>
</dbReference>
<evidence type="ECO:0000259" key="10">
    <source>
        <dbReference type="PROSITE" id="PS51755"/>
    </source>
</evidence>
<evidence type="ECO:0000256" key="9">
    <source>
        <dbReference type="SAM" id="MobiDB-lite"/>
    </source>
</evidence>
<accession>A0A495W7G3</accession>
<dbReference type="PROSITE" id="PS50005">
    <property type="entry name" value="TPR"/>
    <property type="match status" value="2"/>
</dbReference>
<dbReference type="InterPro" id="IPR013105">
    <property type="entry name" value="TPR_2"/>
</dbReference>
<feature type="region of interest" description="Disordered" evidence="9">
    <location>
        <begin position="927"/>
        <end position="955"/>
    </location>
</feature>
<dbReference type="Gene3D" id="3.40.50.300">
    <property type="entry name" value="P-loop containing nucleotide triphosphate hydrolases"/>
    <property type="match status" value="1"/>
</dbReference>
<feature type="compositionally biased region" description="Pro residues" evidence="9">
    <location>
        <begin position="261"/>
        <end position="274"/>
    </location>
</feature>
<dbReference type="InterPro" id="IPR011990">
    <property type="entry name" value="TPR-like_helical_dom_sf"/>
</dbReference>
<keyword evidence="6" id="KW-0804">Transcription</keyword>
<dbReference type="InterPro" id="IPR019734">
    <property type="entry name" value="TPR_rpt"/>
</dbReference>
<reference evidence="11 12" key="1">
    <citation type="submission" date="2018-10" db="EMBL/GenBank/DDBJ databases">
        <title>Sequencing the genomes of 1000 actinobacteria strains.</title>
        <authorList>
            <person name="Klenk H.-P."/>
        </authorList>
    </citation>
    <scope>NUCLEOTIDE SEQUENCE [LARGE SCALE GENOMIC DNA]</scope>
    <source>
        <strain evidence="11 12">DSM 43800</strain>
    </source>
</reference>
<sequence>MEIRLLGPVEVVVDGAVVGVGSPRQRHVLAVLVAEPGRPVRPEVVARRVWGEGVGRVPPSLHTYISQLRRVLGPVGVVIAREGGGYVCGVEASAVDAHRFADLVARARAADDAERAVGLWEQALGLWRGEPVAGLDTPWAVRWRARLGDERAAAESDHVDVLLRVGRHGQALPVLAARVRERPWDERVAGQYLTALYRSGRQAEALAHYDLVRRRLVEELGTDPGPDLRELHHRILTADPGLAAPPDPTTRPDPTTAAPRSPAPVPRQLPPAPPYFVGRATELANLTDTLTEATRHGGTVVISALAGAGGIGKTWLALHWAHHNLHRFPDGQLFIDLRGFSPDSLPVDPTVAVRGFLDALDVDPGRIPADPQAQTALYRSLLADKRMLVVLDNAATSDQIAPLLPGGASCTVVVTSRRRLTTLISRHGAHHLHLDPLTDHEAHALLVQRLGTHRVDAEPHAVTDLLTYCRGFPLALSLIAGRAQAEPHLPLTQIVTELREPGLAALDDDEPTGSLPTVLSWSHHALTPAQQHAFALLAIAPGPDIALPAAASLIGQPPTHTRRLLRTLTDASLLDHDPHDRYTMHDLIRAYATTTSHHLDPTERDHALRRVLDFYTHTADTADDVLRPFRTPIPLDPPVPGVQPHPVPDTAAALAWFAAEHPHLLAAQRTAAAHDWHPTVWHLAWTTSGYHVGRGHRHDELAVWQTALDSAPHLPDATNRILYAHRNLGRAHARLGRYDHAIDHLHRALRLTEEHHDITQQAHTHQAIALIWEHQQDFRQALHHSTRALELFRTVDEPVWHANALNSVGWFAARLGDHDTARDHCRQALTLLRRHHFPEAEANVLDSLGYIDHHTGHHHQAVEHYQQALALYRDLGSTDLAADMLDHLGHPHTALGQHHQARTAWTEALTLYRQQGRHDDAARVQRQLDALDRPTPTDTDPGTGADTGTDTGTGS</sequence>
<dbReference type="SMART" id="SM00862">
    <property type="entry name" value="Trans_reg_C"/>
    <property type="match status" value="1"/>
</dbReference>
<dbReference type="Pfam" id="PF07719">
    <property type="entry name" value="TPR_2"/>
    <property type="match status" value="1"/>
</dbReference>
<dbReference type="GO" id="GO:0006355">
    <property type="term" value="P:regulation of DNA-templated transcription"/>
    <property type="evidence" value="ECO:0007669"/>
    <property type="project" value="InterPro"/>
</dbReference>
<dbReference type="GO" id="GO:0003677">
    <property type="term" value="F:DNA binding"/>
    <property type="evidence" value="ECO:0007669"/>
    <property type="project" value="UniProtKB-UniRule"/>
</dbReference>
<dbReference type="RefSeq" id="WP_246019066.1">
    <property type="nucleotide sequence ID" value="NZ_RBXO01000001.1"/>
</dbReference>
<dbReference type="InterPro" id="IPR036388">
    <property type="entry name" value="WH-like_DNA-bd_sf"/>
</dbReference>
<comment type="caution">
    <text evidence="11">The sequence shown here is derived from an EMBL/GenBank/DDBJ whole genome shotgun (WGS) entry which is preliminary data.</text>
</comment>
<dbReference type="PRINTS" id="PR00364">
    <property type="entry name" value="DISEASERSIST"/>
</dbReference>
<keyword evidence="12" id="KW-1185">Reference proteome</keyword>
<dbReference type="AlphaFoldDB" id="A0A495W7G3"/>
<dbReference type="Gene3D" id="1.10.10.10">
    <property type="entry name" value="Winged helix-like DNA-binding domain superfamily/Winged helix DNA-binding domain"/>
    <property type="match status" value="1"/>
</dbReference>
<feature type="repeat" description="TPR" evidence="7">
    <location>
        <begin position="842"/>
        <end position="875"/>
    </location>
</feature>
<evidence type="ECO:0000313" key="11">
    <source>
        <dbReference type="EMBL" id="RKT55728.1"/>
    </source>
</evidence>
<gene>
    <name evidence="11" type="ORF">C8E97_4413</name>
</gene>
<dbReference type="InterPro" id="IPR001867">
    <property type="entry name" value="OmpR/PhoB-type_DNA-bd"/>
</dbReference>
<dbReference type="PROSITE" id="PS51755">
    <property type="entry name" value="OMPR_PHOB"/>
    <property type="match status" value="1"/>
</dbReference>